<dbReference type="PANTHER" id="PTHR11139:SF1">
    <property type="entry name" value="TRANSFORMATION_TRANSCRIPTION DOMAIN-ASSOCIATED PROTEIN"/>
    <property type="match status" value="1"/>
</dbReference>
<dbReference type="GO" id="GO:0006281">
    <property type="term" value="P:DNA repair"/>
    <property type="evidence" value="ECO:0007669"/>
    <property type="project" value="TreeGrafter"/>
</dbReference>
<dbReference type="PROSITE" id="PS50290">
    <property type="entry name" value="PI3_4_KINASE_3"/>
    <property type="match status" value="1"/>
</dbReference>
<dbReference type="InterPro" id="IPR050517">
    <property type="entry name" value="DDR_Repair_Kinase"/>
</dbReference>
<comment type="caution">
    <text evidence="2">The sequence shown here is derived from an EMBL/GenBank/DDBJ whole genome shotgun (WGS) entry which is preliminary data.</text>
</comment>
<name>A0A0V0SHG4_9BILA</name>
<dbReference type="SUPFAM" id="SSF56112">
    <property type="entry name" value="Protein kinase-like (PK-like)"/>
    <property type="match status" value="1"/>
</dbReference>
<accession>A0A0V0SHG4</accession>
<dbReference type="PANTHER" id="PTHR11139">
    <property type="entry name" value="ATAXIA TELANGIECTASIA MUTATED ATM -RELATED"/>
    <property type="match status" value="1"/>
</dbReference>
<dbReference type="GO" id="GO:0006355">
    <property type="term" value="P:regulation of DNA-templated transcription"/>
    <property type="evidence" value="ECO:0007669"/>
    <property type="project" value="TreeGrafter"/>
</dbReference>
<dbReference type="AlphaFoldDB" id="A0A0V0SHG4"/>
<keyword evidence="3" id="KW-1185">Reference proteome</keyword>
<dbReference type="GO" id="GO:0035267">
    <property type="term" value="C:NuA4 histone acetyltransferase complex"/>
    <property type="evidence" value="ECO:0007669"/>
    <property type="project" value="TreeGrafter"/>
</dbReference>
<dbReference type="InterPro" id="IPR011009">
    <property type="entry name" value="Kinase-like_dom_sf"/>
</dbReference>
<proteinExistence type="predicted"/>
<dbReference type="InterPro" id="IPR000403">
    <property type="entry name" value="PI3/4_kinase_cat_dom"/>
</dbReference>
<dbReference type="GO" id="GO:0000124">
    <property type="term" value="C:SAGA complex"/>
    <property type="evidence" value="ECO:0007669"/>
    <property type="project" value="TreeGrafter"/>
</dbReference>
<dbReference type="Proteomes" id="UP000054630">
    <property type="component" value="Unassembled WGS sequence"/>
</dbReference>
<dbReference type="SMART" id="SM00146">
    <property type="entry name" value="PI3Kc"/>
    <property type="match status" value="1"/>
</dbReference>
<feature type="domain" description="PI3K/PI4K catalytic" evidence="1">
    <location>
        <begin position="313"/>
        <end position="639"/>
    </location>
</feature>
<organism evidence="2 3">
    <name type="scientific">Trichinella nelsoni</name>
    <dbReference type="NCBI Taxonomy" id="6336"/>
    <lineage>
        <taxon>Eukaryota</taxon>
        <taxon>Metazoa</taxon>
        <taxon>Ecdysozoa</taxon>
        <taxon>Nematoda</taxon>
        <taxon>Enoplea</taxon>
        <taxon>Dorylaimia</taxon>
        <taxon>Trichinellida</taxon>
        <taxon>Trichinellidae</taxon>
        <taxon>Trichinella</taxon>
    </lineage>
</organism>
<reference evidence="2 3" key="1">
    <citation type="submission" date="2015-01" db="EMBL/GenBank/DDBJ databases">
        <title>Evolution of Trichinella species and genotypes.</title>
        <authorList>
            <person name="Korhonen P.K."/>
            <person name="Edoardo P."/>
            <person name="Giuseppe L.R."/>
            <person name="Gasser R.B."/>
        </authorList>
    </citation>
    <scope>NUCLEOTIDE SEQUENCE [LARGE SCALE GENOMIC DNA]</scope>
    <source>
        <strain evidence="2">ISS37</strain>
    </source>
</reference>
<evidence type="ECO:0000313" key="3">
    <source>
        <dbReference type="Proteomes" id="UP000054630"/>
    </source>
</evidence>
<dbReference type="EMBL" id="JYDL01000008">
    <property type="protein sequence ID" value="KRX26158.1"/>
    <property type="molecule type" value="Genomic_DNA"/>
</dbReference>
<dbReference type="OrthoDB" id="5570127at2759"/>
<feature type="non-terminal residue" evidence="2">
    <location>
        <position position="1"/>
    </location>
</feature>
<dbReference type="GO" id="GO:0005634">
    <property type="term" value="C:nucleus"/>
    <property type="evidence" value="ECO:0007669"/>
    <property type="project" value="TreeGrafter"/>
</dbReference>
<gene>
    <name evidence="2" type="primary">TRRAP</name>
    <name evidence="2" type="ORF">T07_967</name>
</gene>
<sequence length="651" mass="75780">LLFFYITYAEIFIFSMSGDMLRIAIQCHLRVCCLGNEYKARLHFGRLFYLLKFDKTDLMMGKIFECLFTLPPQNLAFWIPQLFDILCSTLYGTWQQVIMHAARMYPQCVYYHMVSLMPVYSVTIDESSAMDNKSALLYKLYVNLKLKHPNMVYFMDNFIKELTNEVCQESPGEQLLRMVIQLERCYQVVAFVNCYEPTDQQRAHIFQKLSEIASFLRESKFKSPDVLSVCEAAFDELRQVQLVFAEIPTILRKVFNLRKSAEQFLKQSNSLMCKEKFCKSFLTLRPHTLDVLLPHLALNPTETIRPVYIHKFLPIVEFAQIGYLIGRRFHIVGTDGLTYTYFLFSNDQMPNLRSTSRLLQLFRGVNQMLAKERLTASRHLQINVPVLIPIGPDHTCILDDPNSKPIIQFFKQHLKMTGKVTEEEELIFTYYQELVSQQSAHAQVHAMLQRIFKKVQATVRTADMIDQLRRCLPDSADFVTFRNQMAAQLGLQNMLYYVMHLAPLYPEELFVSMKSGQPVTFFLRYEIDSDNYFDGNMPVGFRLTPAMAEFFGMAIPGCMVPCAVASARVLLRRGFLHWIRPFVWDEIQSLVVGKSREEMIHHVHRCLSAVENRLKTLADEEKGEAKIITLFNAAYCEDNLCRMDPAWHPWF</sequence>
<protein>
    <submittedName>
        <fullName evidence="2">Transformation/transcription domain-associated protein</fullName>
    </submittedName>
</protein>
<evidence type="ECO:0000313" key="2">
    <source>
        <dbReference type="EMBL" id="KRX26158.1"/>
    </source>
</evidence>
<evidence type="ECO:0000259" key="1">
    <source>
        <dbReference type="PROSITE" id="PS50290"/>
    </source>
</evidence>